<evidence type="ECO:0000259" key="2">
    <source>
        <dbReference type="Pfam" id="PF18798"/>
    </source>
</evidence>
<dbReference type="EMBL" id="AWVH01000030">
    <property type="protein sequence ID" value="ERJ93141.1"/>
    <property type="molecule type" value="Genomic_DNA"/>
</dbReference>
<accession>A0ABN0NYS2</accession>
<dbReference type="InterPro" id="IPR040824">
    <property type="entry name" value="LPD3"/>
</dbReference>
<comment type="caution">
    <text evidence="3">The sequence shown here is derived from an EMBL/GenBank/DDBJ whole genome shotgun (WGS) entry which is preliminary data.</text>
</comment>
<keyword evidence="4" id="KW-1185">Reference proteome</keyword>
<evidence type="ECO:0000256" key="1">
    <source>
        <dbReference type="SAM" id="MobiDB-lite"/>
    </source>
</evidence>
<dbReference type="RefSeq" id="WP_021687352.1">
    <property type="nucleotide sequence ID" value="NZ_KI260566.1"/>
</dbReference>
<gene>
    <name evidence="3" type="ORF">HMPREF9193_01141</name>
</gene>
<name>A0ABN0NYS2_TRELE</name>
<dbReference type="Proteomes" id="UP000016649">
    <property type="component" value="Unassembled WGS sequence"/>
</dbReference>
<feature type="compositionally biased region" description="Basic and acidic residues" evidence="1">
    <location>
        <begin position="203"/>
        <end position="219"/>
    </location>
</feature>
<dbReference type="Pfam" id="PF09979">
    <property type="entry name" value="DUF2213"/>
    <property type="match status" value="1"/>
</dbReference>
<feature type="compositionally biased region" description="Polar residues" evidence="1">
    <location>
        <begin position="186"/>
        <end position="197"/>
    </location>
</feature>
<protein>
    <recommendedName>
        <fullName evidence="2">Large polyvalent protein-associated domain-containing protein</fullName>
    </recommendedName>
</protein>
<feature type="region of interest" description="Disordered" evidence="1">
    <location>
        <begin position="184"/>
        <end position="219"/>
    </location>
</feature>
<proteinExistence type="predicted"/>
<sequence length="398" mass="44664">MSYKSSTANRQTFRLPFPHQDGAPEWAQKKDIYKVYRPANVLAAACSKFKLLPLTHHHPSALVDSRNFRDLTIGYTGENPFIDYLDDKDEIGIRSNVLLYDDEAQGAYERGEKQLSPGYIATFEWQQGKSPHGESYDIVMKEICDVNHLALLPSGRGGEDAVVLDKEPERQTIFDIVRMTKDEQDANGNEHSPSNGRFVSKGEGGEKGDGQSEKKRNDEYRKEIKEKLKSSMGKDLPNDATGIAASISSEGLNKMMSGKAIQKSFDNGFSSAEHFEAVGRIVELYKKARLVVAHPDEKHGDPNVNIKRFISQDKLKSDKPIDALITVKESYENGHRIYSLELDEINKASKRWQPTTDGKVVYQATVTGSPTNTITQSVEKRKTIFERVQGTIFDLYAP</sequence>
<evidence type="ECO:0000313" key="4">
    <source>
        <dbReference type="Proteomes" id="UP000016649"/>
    </source>
</evidence>
<dbReference type="Pfam" id="PF18798">
    <property type="entry name" value="LPD3"/>
    <property type="match status" value="1"/>
</dbReference>
<feature type="domain" description="Large polyvalent protein-associated" evidence="2">
    <location>
        <begin position="217"/>
        <end position="338"/>
    </location>
</feature>
<organism evidence="3 4">
    <name type="scientific">Treponema lecithinolyticum ATCC 700332</name>
    <dbReference type="NCBI Taxonomy" id="1321815"/>
    <lineage>
        <taxon>Bacteria</taxon>
        <taxon>Pseudomonadati</taxon>
        <taxon>Spirochaetota</taxon>
        <taxon>Spirochaetia</taxon>
        <taxon>Spirochaetales</taxon>
        <taxon>Treponemataceae</taxon>
        <taxon>Treponema</taxon>
    </lineage>
</organism>
<dbReference type="InterPro" id="IPR016913">
    <property type="entry name" value="UCP029215"/>
</dbReference>
<evidence type="ECO:0000313" key="3">
    <source>
        <dbReference type="EMBL" id="ERJ93141.1"/>
    </source>
</evidence>
<reference evidence="3 4" key="1">
    <citation type="submission" date="2013-08" db="EMBL/GenBank/DDBJ databases">
        <authorList>
            <person name="Weinstock G."/>
            <person name="Sodergren E."/>
            <person name="Wylie T."/>
            <person name="Fulton L."/>
            <person name="Fulton R."/>
            <person name="Fronick C."/>
            <person name="O'Laughlin M."/>
            <person name="Godfrey J."/>
            <person name="Miner T."/>
            <person name="Herter B."/>
            <person name="Appelbaum E."/>
            <person name="Cordes M."/>
            <person name="Lek S."/>
            <person name="Wollam A."/>
            <person name="Pepin K.H."/>
            <person name="Palsikar V.B."/>
            <person name="Mitreva M."/>
            <person name="Wilson R.K."/>
        </authorList>
    </citation>
    <scope>NUCLEOTIDE SEQUENCE [LARGE SCALE GENOMIC DNA]</scope>
    <source>
        <strain evidence="3 4">ATCC 700332</strain>
    </source>
</reference>